<sequence>MPTQPTTHLPCIRNRLTNTSRILFTSLLLTGSLLLTSPAMHAQSPVSAQPNLLDPARLLMQSGSALSAEDIEQLFATGVTANMGVPPEYLGVRFSDRRTGQDIPPGVIRELMGAARQDGAIELLLIAEMLVGDRLPMPVEQIITLMDAAYLASMRNPPPYIDIEYYDLRTGPTGQPGDGVSGSTPHGGLQAPNMSSAERAAQRRQQRAVTE</sequence>
<feature type="chain" id="PRO_5012634190" evidence="2">
    <location>
        <begin position="43"/>
        <end position="211"/>
    </location>
</feature>
<protein>
    <submittedName>
        <fullName evidence="3">Uncharacterized protein</fullName>
    </submittedName>
</protein>
<reference evidence="3 4" key="1">
    <citation type="submission" date="2016-11" db="EMBL/GenBank/DDBJ databases">
        <authorList>
            <person name="Jaros S."/>
            <person name="Januszkiewicz K."/>
            <person name="Wedrychowicz H."/>
        </authorList>
    </citation>
    <scope>NUCLEOTIDE SEQUENCE [LARGE SCALE GENOMIC DNA]</scope>
    <source>
        <strain evidence="3 4">DSM 21637</strain>
    </source>
</reference>
<keyword evidence="4" id="KW-1185">Reference proteome</keyword>
<name>A0A1K1U2H2_9GAMM</name>
<feature type="region of interest" description="Disordered" evidence="1">
    <location>
        <begin position="172"/>
        <end position="211"/>
    </location>
</feature>
<evidence type="ECO:0000256" key="2">
    <source>
        <dbReference type="SAM" id="SignalP"/>
    </source>
</evidence>
<feature type="compositionally biased region" description="Basic residues" evidence="1">
    <location>
        <begin position="202"/>
        <end position="211"/>
    </location>
</feature>
<evidence type="ECO:0000256" key="1">
    <source>
        <dbReference type="SAM" id="MobiDB-lite"/>
    </source>
</evidence>
<evidence type="ECO:0000313" key="3">
    <source>
        <dbReference type="EMBL" id="SFX07169.1"/>
    </source>
</evidence>
<dbReference type="EMBL" id="FPJW01000001">
    <property type="protein sequence ID" value="SFX07169.1"/>
    <property type="molecule type" value="Genomic_DNA"/>
</dbReference>
<dbReference type="AlphaFoldDB" id="A0A1K1U2H2"/>
<gene>
    <name evidence="3" type="ORF">SAMN02745752_00425</name>
</gene>
<dbReference type="STRING" id="1122209.SAMN02745752_00425"/>
<evidence type="ECO:0000313" key="4">
    <source>
        <dbReference type="Proteomes" id="UP000182350"/>
    </source>
</evidence>
<dbReference type="Proteomes" id="UP000182350">
    <property type="component" value="Unassembled WGS sequence"/>
</dbReference>
<accession>A0A1K1U2H2</accession>
<feature type="signal peptide" evidence="2">
    <location>
        <begin position="1"/>
        <end position="42"/>
    </location>
</feature>
<proteinExistence type="predicted"/>
<keyword evidence="2" id="KW-0732">Signal</keyword>
<organism evidence="3 4">
    <name type="scientific">Marinospirillum alkaliphilum DSM 21637</name>
    <dbReference type="NCBI Taxonomy" id="1122209"/>
    <lineage>
        <taxon>Bacteria</taxon>
        <taxon>Pseudomonadati</taxon>
        <taxon>Pseudomonadota</taxon>
        <taxon>Gammaproteobacteria</taxon>
        <taxon>Oceanospirillales</taxon>
        <taxon>Oceanospirillaceae</taxon>
        <taxon>Marinospirillum</taxon>
    </lineage>
</organism>
<dbReference type="OrthoDB" id="5797332at2"/>
<dbReference type="RefSeq" id="WP_072324649.1">
    <property type="nucleotide sequence ID" value="NZ_FPJW01000001.1"/>
</dbReference>